<dbReference type="AlphaFoldDB" id="A0A371NT72"/>
<name>A0A371NT72_9MICO</name>
<protein>
    <submittedName>
        <fullName evidence="6">DUF4349 domain-containing protein</fullName>
    </submittedName>
</protein>
<comment type="caution">
    <text evidence="6">The sequence shown here is derived from an EMBL/GenBank/DDBJ whole genome shotgun (WGS) entry which is preliminary data.</text>
</comment>
<keyword evidence="3" id="KW-0812">Transmembrane</keyword>
<feature type="region of interest" description="Disordered" evidence="2">
    <location>
        <begin position="286"/>
        <end position="324"/>
    </location>
</feature>
<dbReference type="RefSeq" id="WP_116242095.1">
    <property type="nucleotide sequence ID" value="NZ_QUAB01000041.1"/>
</dbReference>
<feature type="signal peptide" evidence="4">
    <location>
        <begin position="1"/>
        <end position="21"/>
    </location>
</feature>
<keyword evidence="7" id="KW-1185">Reference proteome</keyword>
<feature type="coiled-coil region" evidence="1">
    <location>
        <begin position="183"/>
        <end position="210"/>
    </location>
</feature>
<feature type="region of interest" description="Disordered" evidence="2">
    <location>
        <begin position="28"/>
        <end position="68"/>
    </location>
</feature>
<dbReference type="InterPro" id="IPR025645">
    <property type="entry name" value="DUF4349"/>
</dbReference>
<reference evidence="6 7" key="1">
    <citation type="submission" date="2018-08" db="EMBL/GenBank/DDBJ databases">
        <title>Isolation, diversity and antifungal activity of Actinobacteria from cow dung.</title>
        <authorList>
            <person name="Ling L."/>
        </authorList>
    </citation>
    <scope>NUCLEOTIDE SEQUENCE [LARGE SCALE GENOMIC DNA]</scope>
    <source>
        <strain evidence="6 7">NEAU-LLE</strain>
    </source>
</reference>
<proteinExistence type="predicted"/>
<evidence type="ECO:0000313" key="7">
    <source>
        <dbReference type="Proteomes" id="UP000262172"/>
    </source>
</evidence>
<dbReference type="Pfam" id="PF14257">
    <property type="entry name" value="DUF4349"/>
    <property type="match status" value="1"/>
</dbReference>
<dbReference type="EMBL" id="QUAB01000041">
    <property type="protein sequence ID" value="REJ05472.1"/>
    <property type="molecule type" value="Genomic_DNA"/>
</dbReference>
<evidence type="ECO:0000259" key="5">
    <source>
        <dbReference type="Pfam" id="PF14257"/>
    </source>
</evidence>
<gene>
    <name evidence="6" type="ORF">DY023_09490</name>
</gene>
<dbReference type="Proteomes" id="UP000262172">
    <property type="component" value="Unassembled WGS sequence"/>
</dbReference>
<evidence type="ECO:0000256" key="4">
    <source>
        <dbReference type="SAM" id="SignalP"/>
    </source>
</evidence>
<sequence>MNRMRRGLVAVVLLSALTIGAAGCTAMGGSSGGGSGDSASRDVQSGQDAGGAVDEQAPGAVEDRDSSVVTTGRMLLTSDDPLAAADDAAEIALDAGGRVDARNDTAGGDGQAARAEVVLRIPADDLDDARSELKKLGELEETSFSAEEVGATQRDLDARITTLRTSIARYTEWLGTAQKTSDLIELEQAISERQAELESLTAQKRELDDRVAMATVTVTFASVYVPTPQAPQDPLQAMAAGWTAFVGFWSALGIALAFLLPWLVVIAAIVLVVLWLVRRGRARASAPTGATPAASGTAAAPTSPPESVPGPADEGVQAQHDAPR</sequence>
<keyword evidence="3" id="KW-1133">Transmembrane helix</keyword>
<feature type="compositionally biased region" description="Low complexity" evidence="2">
    <location>
        <begin position="286"/>
        <end position="301"/>
    </location>
</feature>
<evidence type="ECO:0000256" key="3">
    <source>
        <dbReference type="SAM" id="Phobius"/>
    </source>
</evidence>
<evidence type="ECO:0000256" key="2">
    <source>
        <dbReference type="SAM" id="MobiDB-lite"/>
    </source>
</evidence>
<evidence type="ECO:0000313" key="6">
    <source>
        <dbReference type="EMBL" id="REJ05472.1"/>
    </source>
</evidence>
<feature type="domain" description="DUF4349" evidence="5">
    <location>
        <begin position="67"/>
        <end position="274"/>
    </location>
</feature>
<dbReference type="PROSITE" id="PS51257">
    <property type="entry name" value="PROKAR_LIPOPROTEIN"/>
    <property type="match status" value="1"/>
</dbReference>
<feature type="chain" id="PRO_5017060480" evidence="4">
    <location>
        <begin position="22"/>
        <end position="324"/>
    </location>
</feature>
<feature type="transmembrane region" description="Helical" evidence="3">
    <location>
        <begin position="248"/>
        <end position="277"/>
    </location>
</feature>
<evidence type="ECO:0000256" key="1">
    <source>
        <dbReference type="SAM" id="Coils"/>
    </source>
</evidence>
<keyword evidence="3" id="KW-0472">Membrane</keyword>
<keyword evidence="4" id="KW-0732">Signal</keyword>
<keyword evidence="1" id="KW-0175">Coiled coil</keyword>
<organism evidence="6 7">
    <name type="scientific">Microbacterium bovistercoris</name>
    <dbReference type="NCBI Taxonomy" id="2293570"/>
    <lineage>
        <taxon>Bacteria</taxon>
        <taxon>Bacillati</taxon>
        <taxon>Actinomycetota</taxon>
        <taxon>Actinomycetes</taxon>
        <taxon>Micrococcales</taxon>
        <taxon>Microbacteriaceae</taxon>
        <taxon>Microbacterium</taxon>
    </lineage>
</organism>
<dbReference type="OrthoDB" id="186919at2"/>
<accession>A0A371NT72</accession>